<evidence type="ECO:0000313" key="2">
    <source>
        <dbReference type="EMBL" id="AIL32987.1"/>
    </source>
</evidence>
<dbReference type="HOGENOM" id="CLU_030805_0_1_4"/>
<dbReference type="CDD" id="cd00885">
    <property type="entry name" value="cinA"/>
    <property type="match status" value="1"/>
</dbReference>
<evidence type="ECO:0000313" key="3">
    <source>
        <dbReference type="Proteomes" id="UP000028945"/>
    </source>
</evidence>
<dbReference type="EMBL" id="CP009238">
    <property type="protein sequence ID" value="AIL32987.1"/>
    <property type="molecule type" value="Genomic_DNA"/>
</dbReference>
<reference evidence="2 3" key="1">
    <citation type="journal article" date="2014" name="BMC Genomics">
        <title>A genomic perspective on a new bacterial genus and species from the Alcaligenaceae family, Basilea psittacipulmonis.</title>
        <authorList>
            <person name="Whiteson K.L."/>
            <person name="Hernandez D."/>
            <person name="Lazarevic V."/>
            <person name="Gaia N."/>
            <person name="Farinelli L."/>
            <person name="Francois P."/>
            <person name="Pilo P."/>
            <person name="Frey J."/>
            <person name="Schrenzel J."/>
        </authorList>
    </citation>
    <scope>NUCLEOTIDE SEQUENCE [LARGE SCALE GENOMIC DNA]</scope>
    <source>
        <strain evidence="2 3">DSM 24701</strain>
    </source>
</reference>
<organism evidence="2 3">
    <name type="scientific">Basilea psittacipulmonis DSM 24701</name>
    <dbReference type="NCBI Taxonomy" id="1072685"/>
    <lineage>
        <taxon>Bacteria</taxon>
        <taxon>Pseudomonadati</taxon>
        <taxon>Pseudomonadota</taxon>
        <taxon>Betaproteobacteria</taxon>
        <taxon>Burkholderiales</taxon>
        <taxon>Alcaligenaceae</taxon>
        <taxon>Basilea</taxon>
    </lineage>
</organism>
<dbReference type="InterPro" id="IPR001453">
    <property type="entry name" value="MoaB/Mog_dom"/>
</dbReference>
<protein>
    <recommendedName>
        <fullName evidence="1">MoaB/Mog domain-containing protein</fullName>
    </recommendedName>
</protein>
<accession>A0A077DHG4</accession>
<gene>
    <name evidence="2" type="ORF">IX83_06375</name>
</gene>
<dbReference type="AlphaFoldDB" id="A0A077DHG4"/>
<dbReference type="SMART" id="SM00852">
    <property type="entry name" value="MoCF_biosynth"/>
    <property type="match status" value="1"/>
</dbReference>
<dbReference type="STRING" id="1072685.IX83_06375"/>
<dbReference type="Pfam" id="PF00994">
    <property type="entry name" value="MoCF_biosynth"/>
    <property type="match status" value="1"/>
</dbReference>
<keyword evidence="3" id="KW-1185">Reference proteome</keyword>
<dbReference type="RefSeq" id="WP_038500351.1">
    <property type="nucleotide sequence ID" value="NZ_AFWK01000030.1"/>
</dbReference>
<evidence type="ECO:0000259" key="1">
    <source>
        <dbReference type="SMART" id="SM00852"/>
    </source>
</evidence>
<dbReference type="InterPro" id="IPR050101">
    <property type="entry name" value="CinA"/>
</dbReference>
<dbReference type="OrthoDB" id="9801454at2"/>
<proteinExistence type="predicted"/>
<feature type="domain" description="MoaB/Mog" evidence="1">
    <location>
        <begin position="8"/>
        <end position="181"/>
    </location>
</feature>
<dbReference type="Gene3D" id="3.40.980.10">
    <property type="entry name" value="MoaB/Mog-like domain"/>
    <property type="match status" value="1"/>
</dbReference>
<dbReference type="Proteomes" id="UP000028945">
    <property type="component" value="Chromosome"/>
</dbReference>
<dbReference type="eggNOG" id="COG1058">
    <property type="taxonomic scope" value="Bacteria"/>
</dbReference>
<dbReference type="InterPro" id="IPR036425">
    <property type="entry name" value="MoaB/Mog-like_dom_sf"/>
</dbReference>
<sequence length="265" mass="30306">MNTNQKIGLYIIGDEILNGHRQDKHLSKVIEILAQHQLKLSWAYYLPDDMETLVSHFKRSFASQDIVFSCGGIGSTPDDKTRQAAAQALNLPLEGHPEAIQLITERIEYMAKQGKASPNLDAQDNYHRLQMGYFPKGSDIIPNAFNRIPGFYIRHHSFVPGFPEMAWDMIQWTLTHRYPHLARSTSCTFRLDCYEIPESNLTTMLMDIEQKWPSIRTSSLPSEVKKDQPYHTELSVTGPQDVALEAFTFMKDTLEKMGARFIVLT</sequence>
<dbReference type="PANTHER" id="PTHR13939:SF0">
    <property type="entry name" value="NMN AMIDOHYDROLASE-LIKE PROTEIN YFAY"/>
    <property type="match status" value="1"/>
</dbReference>
<name>A0A077DHG4_9BURK</name>
<dbReference type="SUPFAM" id="SSF53218">
    <property type="entry name" value="Molybdenum cofactor biosynthesis proteins"/>
    <property type="match status" value="1"/>
</dbReference>
<dbReference type="KEGG" id="bpsi:IX83_06375"/>
<dbReference type="PANTHER" id="PTHR13939">
    <property type="entry name" value="NICOTINAMIDE-NUCLEOTIDE AMIDOHYDROLASE PNCC"/>
    <property type="match status" value="1"/>
</dbReference>